<feature type="transmembrane region" description="Helical" evidence="1">
    <location>
        <begin position="69"/>
        <end position="87"/>
    </location>
</feature>
<accession>A0A3E4UXK0</accession>
<protein>
    <submittedName>
        <fullName evidence="3">SLATT domain-containing protein</fullName>
    </submittedName>
</protein>
<keyword evidence="1" id="KW-1133">Transmembrane helix</keyword>
<evidence type="ECO:0000313" key="4">
    <source>
        <dbReference type="Proteomes" id="UP000260808"/>
    </source>
</evidence>
<feature type="domain" description="SMODS and SLOG-associating 2TM effector" evidence="2">
    <location>
        <begin position="13"/>
        <end position="173"/>
    </location>
</feature>
<sequence>MEQNSQYRENLLIQLKESYGRVVYTYTSHLKQVNSLETNLRGIKYCQIILSALSTGGFLGAIITNQSIYTVVAGFFSTISLAFNLFFKNFNIENEIKQHILAADELWLIREKYVSLMTDFDILNNADIMSARDVLLQETYEIYKKTPKTNSKSYRKTQEALKKEEEQFFTNEELNQMLPSHLRKSSKS</sequence>
<dbReference type="NCBIfam" id="NF033632">
    <property type="entry name" value="SLATT_4"/>
    <property type="match status" value="1"/>
</dbReference>
<evidence type="ECO:0000256" key="1">
    <source>
        <dbReference type="SAM" id="Phobius"/>
    </source>
</evidence>
<evidence type="ECO:0000259" key="2">
    <source>
        <dbReference type="Pfam" id="PF18186"/>
    </source>
</evidence>
<keyword evidence="1" id="KW-0472">Membrane</keyword>
<proteinExistence type="predicted"/>
<comment type="caution">
    <text evidence="3">The sequence shown here is derived from an EMBL/GenBank/DDBJ whole genome shotgun (WGS) entry which is preliminary data.</text>
</comment>
<keyword evidence="1" id="KW-0812">Transmembrane</keyword>
<dbReference type="EMBL" id="QSSX01000052">
    <property type="protein sequence ID" value="RGM19013.1"/>
    <property type="molecule type" value="Genomic_DNA"/>
</dbReference>
<organism evidence="3 4">
    <name type="scientific">Mediterraneibacter gnavus</name>
    <name type="common">Ruminococcus gnavus</name>
    <dbReference type="NCBI Taxonomy" id="33038"/>
    <lineage>
        <taxon>Bacteria</taxon>
        <taxon>Bacillati</taxon>
        <taxon>Bacillota</taxon>
        <taxon>Clostridia</taxon>
        <taxon>Lachnospirales</taxon>
        <taxon>Lachnospiraceae</taxon>
        <taxon>Mediterraneibacter</taxon>
    </lineage>
</organism>
<dbReference type="Pfam" id="PF18186">
    <property type="entry name" value="SLATT_4"/>
    <property type="match status" value="1"/>
</dbReference>
<dbReference type="AlphaFoldDB" id="A0A3E4UXK0"/>
<gene>
    <name evidence="3" type="ORF">DXC31_14950</name>
</gene>
<evidence type="ECO:0000313" key="3">
    <source>
        <dbReference type="EMBL" id="RGM19013.1"/>
    </source>
</evidence>
<dbReference type="Proteomes" id="UP000260808">
    <property type="component" value="Unassembled WGS sequence"/>
</dbReference>
<reference evidence="3 4" key="1">
    <citation type="submission" date="2018-08" db="EMBL/GenBank/DDBJ databases">
        <title>A genome reference for cultivated species of the human gut microbiota.</title>
        <authorList>
            <person name="Zou Y."/>
            <person name="Xue W."/>
            <person name="Luo G."/>
        </authorList>
    </citation>
    <scope>NUCLEOTIDE SEQUENCE [LARGE SCALE GENOMIC DNA]</scope>
    <source>
        <strain evidence="3 4">TF01-20-2</strain>
    </source>
</reference>
<name>A0A3E4UXK0_MEDGN</name>
<feature type="transmembrane region" description="Helical" evidence="1">
    <location>
        <begin position="45"/>
        <end position="63"/>
    </location>
</feature>
<dbReference type="InterPro" id="IPR040811">
    <property type="entry name" value="SLATT_4"/>
</dbReference>